<dbReference type="InterPro" id="IPR004143">
    <property type="entry name" value="BPL_LPL_catalytic"/>
</dbReference>
<dbReference type="SUPFAM" id="SSF55681">
    <property type="entry name" value="Class II aaRS and biotin synthetases"/>
    <property type="match status" value="1"/>
</dbReference>
<reference evidence="7 8" key="1">
    <citation type="submission" date="2021-02" db="EMBL/GenBank/DDBJ databases">
        <title>Actinophytocola xerophila sp. nov., isolated from soil of cotton cropping field.</title>
        <authorList>
            <person name="Huang R."/>
            <person name="Chen X."/>
            <person name="Ge X."/>
            <person name="Liu W."/>
        </authorList>
    </citation>
    <scope>NUCLEOTIDE SEQUENCE [LARGE SCALE GENOMIC DNA]</scope>
    <source>
        <strain evidence="7 8">S1-96</strain>
    </source>
</reference>
<gene>
    <name evidence="7" type="ORF">JT362_24045</name>
</gene>
<dbReference type="Pfam" id="PF02237">
    <property type="entry name" value="BPL_C"/>
    <property type="match status" value="1"/>
</dbReference>
<evidence type="ECO:0000256" key="3">
    <source>
        <dbReference type="ARBA" id="ARBA00022840"/>
    </source>
</evidence>
<keyword evidence="4" id="KW-0092">Biotin</keyword>
<dbReference type="PANTHER" id="PTHR12835">
    <property type="entry name" value="BIOTIN PROTEIN LIGASE"/>
    <property type="match status" value="1"/>
</dbReference>
<dbReference type="EC" id="6.3.4.15" evidence="5"/>
<dbReference type="InterPro" id="IPR004408">
    <property type="entry name" value="Biotin_CoA_COase_ligase"/>
</dbReference>
<keyword evidence="1 7" id="KW-0436">Ligase</keyword>
<keyword evidence="3" id="KW-0067">ATP-binding</keyword>
<evidence type="ECO:0000313" key="7">
    <source>
        <dbReference type="EMBL" id="MCT2586195.1"/>
    </source>
</evidence>
<dbReference type="GO" id="GO:0004077">
    <property type="term" value="F:biotin--[biotin carboxyl-carrier protein] ligase activity"/>
    <property type="evidence" value="ECO:0007669"/>
    <property type="project" value="UniProtKB-EC"/>
</dbReference>
<dbReference type="Pfam" id="PF03099">
    <property type="entry name" value="BPL_LplA_LipB"/>
    <property type="match status" value="1"/>
</dbReference>
<dbReference type="Gene3D" id="3.30.930.10">
    <property type="entry name" value="Bira Bifunctional Protein, Domain 2"/>
    <property type="match status" value="1"/>
</dbReference>
<sequence>MDVLILRERLVAPNGPYAALDVVASTGSTNADLLAAAKDGAPDRTVLVAGAQTAGRGRRDRSWVSPPGAGVYLSVLVRPSAIPPARLGTIGMVAGLALMHAAGTVAGVPATLKWPNDLLVNGTKCAGVLSEVTQDVAAQAAVVGVGINVTPLGEDVPVGPGSLPAGSLAEQGATVTDRTQLALGWLQAFVEFESAWRLHDGDVERSGVLSGYRDACGTIGQRVRAELPDGSARTGTAVDVDPDGKLLIKLDDGTAYPVSAGDVVHLKNDS</sequence>
<keyword evidence="2" id="KW-0547">Nucleotide-binding</keyword>
<feature type="domain" description="BPL/LPL catalytic" evidence="6">
    <location>
        <begin position="4"/>
        <end position="197"/>
    </location>
</feature>
<dbReference type="Gene3D" id="2.30.30.100">
    <property type="match status" value="1"/>
</dbReference>
<comment type="caution">
    <text evidence="7">The sequence shown here is derived from an EMBL/GenBank/DDBJ whole genome shotgun (WGS) entry which is preliminary data.</text>
</comment>
<dbReference type="Proteomes" id="UP001156441">
    <property type="component" value="Unassembled WGS sequence"/>
</dbReference>
<evidence type="ECO:0000256" key="5">
    <source>
        <dbReference type="ARBA" id="ARBA00024227"/>
    </source>
</evidence>
<evidence type="ECO:0000256" key="4">
    <source>
        <dbReference type="ARBA" id="ARBA00023267"/>
    </source>
</evidence>
<dbReference type="NCBIfam" id="TIGR00121">
    <property type="entry name" value="birA_ligase"/>
    <property type="match status" value="1"/>
</dbReference>
<dbReference type="PANTHER" id="PTHR12835:SF5">
    <property type="entry name" value="BIOTIN--PROTEIN LIGASE"/>
    <property type="match status" value="1"/>
</dbReference>
<name>A0ABT2JFI7_9PSEU</name>
<evidence type="ECO:0000256" key="2">
    <source>
        <dbReference type="ARBA" id="ARBA00022741"/>
    </source>
</evidence>
<dbReference type="CDD" id="cd16442">
    <property type="entry name" value="BPL"/>
    <property type="match status" value="1"/>
</dbReference>
<dbReference type="InterPro" id="IPR008988">
    <property type="entry name" value="Transcriptional_repressor_C"/>
</dbReference>
<protein>
    <recommendedName>
        <fullName evidence="5">biotin--[biotin carboxyl-carrier protein] ligase</fullName>
        <ecNumber evidence="5">6.3.4.15</ecNumber>
    </recommendedName>
</protein>
<dbReference type="SUPFAM" id="SSF50037">
    <property type="entry name" value="C-terminal domain of transcriptional repressors"/>
    <property type="match status" value="1"/>
</dbReference>
<dbReference type="InterPro" id="IPR045864">
    <property type="entry name" value="aa-tRNA-synth_II/BPL/LPL"/>
</dbReference>
<proteinExistence type="predicted"/>
<dbReference type="PROSITE" id="PS51733">
    <property type="entry name" value="BPL_LPL_CATALYTIC"/>
    <property type="match status" value="1"/>
</dbReference>
<organism evidence="7 8">
    <name type="scientific">Actinophytocola gossypii</name>
    <dbReference type="NCBI Taxonomy" id="2812003"/>
    <lineage>
        <taxon>Bacteria</taxon>
        <taxon>Bacillati</taxon>
        <taxon>Actinomycetota</taxon>
        <taxon>Actinomycetes</taxon>
        <taxon>Pseudonocardiales</taxon>
        <taxon>Pseudonocardiaceae</taxon>
    </lineage>
</organism>
<evidence type="ECO:0000313" key="8">
    <source>
        <dbReference type="Proteomes" id="UP001156441"/>
    </source>
</evidence>
<dbReference type="EMBL" id="JAFFZE010000017">
    <property type="protein sequence ID" value="MCT2586195.1"/>
    <property type="molecule type" value="Genomic_DNA"/>
</dbReference>
<dbReference type="InterPro" id="IPR003142">
    <property type="entry name" value="BPL_C"/>
</dbReference>
<evidence type="ECO:0000256" key="1">
    <source>
        <dbReference type="ARBA" id="ARBA00022598"/>
    </source>
</evidence>
<accession>A0ABT2JFI7</accession>
<keyword evidence="8" id="KW-1185">Reference proteome</keyword>
<evidence type="ECO:0000259" key="6">
    <source>
        <dbReference type="PROSITE" id="PS51733"/>
    </source>
</evidence>